<evidence type="ECO:0000256" key="2">
    <source>
        <dbReference type="ARBA" id="ARBA00023015"/>
    </source>
</evidence>
<feature type="domain" description="RNA polymerase sigma factor 70 region 4 type 2" evidence="7">
    <location>
        <begin position="127"/>
        <end position="177"/>
    </location>
</feature>
<dbReference type="Gene3D" id="1.10.10.10">
    <property type="entry name" value="Winged helix-like DNA-binding domain superfamily/Winged helix DNA-binding domain"/>
    <property type="match status" value="1"/>
</dbReference>
<evidence type="ECO:0000256" key="4">
    <source>
        <dbReference type="ARBA" id="ARBA00023163"/>
    </source>
</evidence>
<accession>A0A917MEA1</accession>
<dbReference type="Gene3D" id="1.10.1740.10">
    <property type="match status" value="1"/>
</dbReference>
<keyword evidence="2" id="KW-0805">Transcription regulation</keyword>
<feature type="transmembrane region" description="Helical" evidence="5">
    <location>
        <begin position="181"/>
        <end position="198"/>
    </location>
</feature>
<dbReference type="InterPro" id="IPR013325">
    <property type="entry name" value="RNA_pol_sigma_r2"/>
</dbReference>
<gene>
    <name evidence="8" type="ORF">GCM10007415_39200</name>
</gene>
<keyword evidence="5" id="KW-0812">Transmembrane</keyword>
<dbReference type="InterPro" id="IPR014284">
    <property type="entry name" value="RNA_pol_sigma-70_dom"/>
</dbReference>
<evidence type="ECO:0000313" key="8">
    <source>
        <dbReference type="EMBL" id="GGG99566.1"/>
    </source>
</evidence>
<dbReference type="InterPro" id="IPR036388">
    <property type="entry name" value="WH-like_DNA-bd_sf"/>
</dbReference>
<dbReference type="NCBIfam" id="TIGR02985">
    <property type="entry name" value="Sig70_bacteroi1"/>
    <property type="match status" value="1"/>
</dbReference>
<evidence type="ECO:0000256" key="1">
    <source>
        <dbReference type="ARBA" id="ARBA00010641"/>
    </source>
</evidence>
<name>A0A917MEA1_9SPHI</name>
<dbReference type="SUPFAM" id="SSF88659">
    <property type="entry name" value="Sigma3 and sigma4 domains of RNA polymerase sigma factors"/>
    <property type="match status" value="1"/>
</dbReference>
<evidence type="ECO:0000313" key="9">
    <source>
        <dbReference type="Proteomes" id="UP000660862"/>
    </source>
</evidence>
<dbReference type="InterPro" id="IPR013324">
    <property type="entry name" value="RNA_pol_sigma_r3/r4-like"/>
</dbReference>
<dbReference type="InterPro" id="IPR013249">
    <property type="entry name" value="RNA_pol_sigma70_r4_t2"/>
</dbReference>
<dbReference type="GO" id="GO:0000428">
    <property type="term" value="C:DNA-directed RNA polymerase complex"/>
    <property type="evidence" value="ECO:0007669"/>
    <property type="project" value="UniProtKB-KW"/>
</dbReference>
<keyword evidence="4" id="KW-0804">Transcription</keyword>
<reference evidence="8" key="1">
    <citation type="journal article" date="2014" name="Int. J. Syst. Evol. Microbiol.">
        <title>Complete genome sequence of Corynebacterium casei LMG S-19264T (=DSM 44701T), isolated from a smear-ripened cheese.</title>
        <authorList>
            <consortium name="US DOE Joint Genome Institute (JGI-PGF)"/>
            <person name="Walter F."/>
            <person name="Albersmeier A."/>
            <person name="Kalinowski J."/>
            <person name="Ruckert C."/>
        </authorList>
    </citation>
    <scope>NUCLEOTIDE SEQUENCE</scope>
    <source>
        <strain evidence="8">CGMCC 1.12195</strain>
    </source>
</reference>
<reference evidence="8" key="2">
    <citation type="submission" date="2020-09" db="EMBL/GenBank/DDBJ databases">
        <authorList>
            <person name="Sun Q."/>
            <person name="Zhou Y."/>
        </authorList>
    </citation>
    <scope>NUCLEOTIDE SEQUENCE</scope>
    <source>
        <strain evidence="8">CGMCC 1.12195</strain>
    </source>
</reference>
<dbReference type="Pfam" id="PF08281">
    <property type="entry name" value="Sigma70_r4_2"/>
    <property type="match status" value="1"/>
</dbReference>
<dbReference type="InterPro" id="IPR039425">
    <property type="entry name" value="RNA_pol_sigma-70-like"/>
</dbReference>
<comment type="caution">
    <text evidence="8">The sequence shown here is derived from an EMBL/GenBank/DDBJ whole genome shotgun (WGS) entry which is preliminary data.</text>
</comment>
<keyword evidence="5" id="KW-0472">Membrane</keyword>
<dbReference type="GO" id="GO:0003677">
    <property type="term" value="F:DNA binding"/>
    <property type="evidence" value="ECO:0007669"/>
    <property type="project" value="InterPro"/>
</dbReference>
<dbReference type="PRINTS" id="PR00038">
    <property type="entry name" value="HTHLUXR"/>
</dbReference>
<evidence type="ECO:0000259" key="7">
    <source>
        <dbReference type="Pfam" id="PF08281"/>
    </source>
</evidence>
<dbReference type="Pfam" id="PF04542">
    <property type="entry name" value="Sigma70_r2"/>
    <property type="match status" value="1"/>
</dbReference>
<organism evidence="8 9">
    <name type="scientific">Parapedobacter pyrenivorans</name>
    <dbReference type="NCBI Taxonomy" id="1305674"/>
    <lineage>
        <taxon>Bacteria</taxon>
        <taxon>Pseudomonadati</taxon>
        <taxon>Bacteroidota</taxon>
        <taxon>Sphingobacteriia</taxon>
        <taxon>Sphingobacteriales</taxon>
        <taxon>Sphingobacteriaceae</taxon>
        <taxon>Parapedobacter</taxon>
    </lineage>
</organism>
<dbReference type="GO" id="GO:0006352">
    <property type="term" value="P:DNA-templated transcription initiation"/>
    <property type="evidence" value="ECO:0007669"/>
    <property type="project" value="InterPro"/>
</dbReference>
<keyword evidence="9" id="KW-1185">Reference proteome</keyword>
<dbReference type="PANTHER" id="PTHR43133">
    <property type="entry name" value="RNA POLYMERASE ECF-TYPE SIGMA FACTO"/>
    <property type="match status" value="1"/>
</dbReference>
<dbReference type="Proteomes" id="UP000660862">
    <property type="component" value="Unassembled WGS sequence"/>
</dbReference>
<keyword evidence="8" id="KW-0240">DNA-directed RNA polymerase</keyword>
<keyword evidence="5" id="KW-1133">Transmembrane helix</keyword>
<protein>
    <submittedName>
        <fullName evidence="8">DNA-directed RNA polymerase sigma-70 factor</fullName>
    </submittedName>
</protein>
<dbReference type="CDD" id="cd06171">
    <property type="entry name" value="Sigma70_r4"/>
    <property type="match status" value="1"/>
</dbReference>
<feature type="domain" description="RNA polymerase sigma-70 region 2" evidence="6">
    <location>
        <begin position="29"/>
        <end position="94"/>
    </location>
</feature>
<evidence type="ECO:0000256" key="3">
    <source>
        <dbReference type="ARBA" id="ARBA00023082"/>
    </source>
</evidence>
<dbReference type="NCBIfam" id="TIGR02937">
    <property type="entry name" value="sigma70-ECF"/>
    <property type="match status" value="1"/>
</dbReference>
<dbReference type="EMBL" id="BMER01000005">
    <property type="protein sequence ID" value="GGG99566.1"/>
    <property type="molecule type" value="Genomic_DNA"/>
</dbReference>
<keyword evidence="3" id="KW-0731">Sigma factor</keyword>
<dbReference type="SUPFAM" id="SSF88946">
    <property type="entry name" value="Sigma2 domain of RNA polymerase sigma factors"/>
    <property type="match status" value="1"/>
</dbReference>
<comment type="similarity">
    <text evidence="1">Belongs to the sigma-70 factor family. ECF subfamily.</text>
</comment>
<proteinExistence type="inferred from homology"/>
<evidence type="ECO:0000256" key="5">
    <source>
        <dbReference type="SAM" id="Phobius"/>
    </source>
</evidence>
<dbReference type="InterPro" id="IPR000792">
    <property type="entry name" value="Tscrpt_reg_LuxR_C"/>
</dbReference>
<dbReference type="PANTHER" id="PTHR43133:SF46">
    <property type="entry name" value="RNA POLYMERASE SIGMA-70 FACTOR ECF SUBFAMILY"/>
    <property type="match status" value="1"/>
</dbReference>
<dbReference type="AlphaFoldDB" id="A0A917MEA1"/>
<dbReference type="InterPro" id="IPR007627">
    <property type="entry name" value="RNA_pol_sigma70_r2"/>
</dbReference>
<dbReference type="InterPro" id="IPR014327">
    <property type="entry name" value="RNA_pol_sigma70_bacteroid"/>
</dbReference>
<evidence type="ECO:0000259" key="6">
    <source>
        <dbReference type="Pfam" id="PF04542"/>
    </source>
</evidence>
<dbReference type="GO" id="GO:0016987">
    <property type="term" value="F:sigma factor activity"/>
    <property type="evidence" value="ECO:0007669"/>
    <property type="project" value="UniProtKB-KW"/>
</dbReference>
<sequence>MESGKEKSIDGSLVRRLNSGDGRAFRIIYDGLYAKVYRFAFTLTKRRDQSEEVVQETFLRLWLHRADIDASRSLDAFLFTIARRLVIDIMRSATSTAALRDNLWSSMQKEDHATEEAILESNLADLVNEVVAQLPTQQQLIFKLSREQGLTHEEIAAKLGISKNTVKNHLVSALKTLKRKLARHGFPILMFFFIFLLYD</sequence>